<accession>O58338</accession>
<evidence type="ECO:0000313" key="2">
    <source>
        <dbReference type="Proteomes" id="UP000000752"/>
    </source>
</evidence>
<dbReference type="PIR" id="G71172">
    <property type="entry name" value="G71172"/>
</dbReference>
<dbReference type="EMBL" id="BA000001">
    <property type="protein sequence ID" value="BAA29668.1"/>
    <property type="molecule type" value="Genomic_DNA"/>
</dbReference>
<protein>
    <recommendedName>
        <fullName evidence="3">DUF523 domain-containing protein</fullName>
    </recommendedName>
</protein>
<dbReference type="STRING" id="70601.gene:9377518"/>
<dbReference type="KEGG" id="pho:PH0579"/>
<dbReference type="AlphaFoldDB" id="O58338"/>
<proteinExistence type="predicted"/>
<keyword evidence="2" id="KW-1185">Reference proteome</keyword>
<sequence length="204" mass="23476">MKVMKLIVVAPCLLTPFYVYRGPKDKEYRTAIEVRKLISSLPEDWHILAYPCPEFELLKWPRPPMSREVFEKLGIKRVIQDIADFIGRVITEEKPDAIIFVGVKGSPTCGVYTTTSSDPDNYPLTKIQEFFYMKKNERISRYKDIIKVAGLNLVKGSGALFGELMKRFGELSNTFWVEIDKDNVNPGIENIKTIIEKIEKQPKN</sequence>
<dbReference type="EnsemblBacteria" id="BAA29668">
    <property type="protein sequence ID" value="BAA29668"/>
    <property type="gene ID" value="BAA29668"/>
</dbReference>
<dbReference type="InterPro" id="IPR016739">
    <property type="entry name" value="UCP018933"/>
</dbReference>
<dbReference type="eggNOG" id="arCOG02433">
    <property type="taxonomic scope" value="Archaea"/>
</dbReference>
<dbReference type="PIRSF" id="PIRSF018933">
    <property type="entry name" value="UCP018933"/>
    <property type="match status" value="1"/>
</dbReference>
<reference evidence="1 2" key="1">
    <citation type="journal article" date="1998" name="DNA Res.">
        <title>Complete sequence and gene organization of the genome of a hyper-thermophilic archaebacterium, Pyrococcus horikoshii OT3.</title>
        <authorList>
            <person name="Kawarabayasi Y."/>
            <person name="Sawada M."/>
            <person name="Horikawa H."/>
            <person name="Haikawa Y."/>
            <person name="Hino Y."/>
            <person name="Yamamoto S."/>
            <person name="Sekine M."/>
            <person name="Baba S."/>
            <person name="Kosugi H."/>
            <person name="Hosoyama A."/>
            <person name="Nagai Y."/>
            <person name="Sakai M."/>
            <person name="Ogura K."/>
            <person name="Otuka R."/>
            <person name="Nakazawa H."/>
            <person name="Takamiya M."/>
            <person name="Ohfuku Y."/>
            <person name="Funahashi T."/>
            <person name="Tanaka T."/>
            <person name="Kudoh Y."/>
            <person name="Yamazaki J."/>
            <person name="Kushida N."/>
            <person name="Oguchi A."/>
            <person name="Aoki K."/>
            <person name="Nakamura Y."/>
            <person name="Robb T.F."/>
            <person name="Horikoshi K."/>
            <person name="Masuchi Y."/>
            <person name="Shizuya H."/>
            <person name="Kikuchi H."/>
        </authorList>
    </citation>
    <scope>NUCLEOTIDE SEQUENCE [LARGE SCALE GENOMIC DNA]</scope>
    <source>
        <strain evidence="2">ATCC 700860 / DSM 12428 / JCM 9974 / NBRC 100139 / OT-3</strain>
    </source>
</reference>
<name>O58338_PYRHO</name>
<dbReference type="Proteomes" id="UP000000752">
    <property type="component" value="Chromosome"/>
</dbReference>
<organism evidence="1 2">
    <name type="scientific">Pyrococcus horikoshii (strain ATCC 700860 / DSM 12428 / JCM 9974 / NBRC 100139 / OT-3)</name>
    <dbReference type="NCBI Taxonomy" id="70601"/>
    <lineage>
        <taxon>Archaea</taxon>
        <taxon>Methanobacteriati</taxon>
        <taxon>Methanobacteriota</taxon>
        <taxon>Thermococci</taxon>
        <taxon>Thermococcales</taxon>
        <taxon>Thermococcaceae</taxon>
        <taxon>Pyrococcus</taxon>
    </lineage>
</organism>
<evidence type="ECO:0000313" key="1">
    <source>
        <dbReference type="EMBL" id="BAA29668.1"/>
    </source>
</evidence>
<evidence type="ECO:0008006" key="3">
    <source>
        <dbReference type="Google" id="ProtNLM"/>
    </source>
</evidence>
<gene>
    <name evidence="1" type="ordered locus">PH0579</name>
</gene>